<comment type="caution">
    <text evidence="10">The sequence shown here is derived from an EMBL/GenBank/DDBJ whole genome shotgun (WGS) entry which is preliminary data.</text>
</comment>
<protein>
    <recommendedName>
        <fullName evidence="12">SID1 transmembrane family member 1-like</fullName>
    </recommendedName>
</protein>
<accession>A0ABD2N7M9</accession>
<name>A0ABD2N7M9_9CUCU</name>
<feature type="transmembrane region" description="Helical" evidence="8">
    <location>
        <begin position="679"/>
        <end position="698"/>
    </location>
</feature>
<comment type="subcellular location">
    <subcellularLocation>
        <location evidence="1">Membrane</location>
        <topology evidence="1">Multi-pass membrane protein</topology>
    </subcellularLocation>
</comment>
<feature type="transmembrane region" description="Helical" evidence="8">
    <location>
        <begin position="443"/>
        <end position="461"/>
    </location>
</feature>
<dbReference type="AlphaFoldDB" id="A0ABD2N7M9"/>
<feature type="transmembrane region" description="Helical" evidence="8">
    <location>
        <begin position="481"/>
        <end position="502"/>
    </location>
</feature>
<keyword evidence="3 8" id="KW-0812">Transmembrane</keyword>
<feature type="transmembrane region" description="Helical" evidence="8">
    <location>
        <begin position="309"/>
        <end position="331"/>
    </location>
</feature>
<dbReference type="InterPro" id="IPR025958">
    <property type="entry name" value="SID1_TM_fam"/>
</dbReference>
<evidence type="ECO:0000256" key="1">
    <source>
        <dbReference type="ARBA" id="ARBA00004141"/>
    </source>
</evidence>
<reference evidence="10 11" key="1">
    <citation type="journal article" date="2021" name="BMC Biol.">
        <title>Horizontally acquired antibacterial genes associated with adaptive radiation of ladybird beetles.</title>
        <authorList>
            <person name="Li H.S."/>
            <person name="Tang X.F."/>
            <person name="Huang Y.H."/>
            <person name="Xu Z.Y."/>
            <person name="Chen M.L."/>
            <person name="Du X.Y."/>
            <person name="Qiu B.Y."/>
            <person name="Chen P.T."/>
            <person name="Zhang W."/>
            <person name="Slipinski A."/>
            <person name="Escalona H.E."/>
            <person name="Waterhouse R.M."/>
            <person name="Zwick A."/>
            <person name="Pang H."/>
        </authorList>
    </citation>
    <scope>NUCLEOTIDE SEQUENCE [LARGE SCALE GENOMIC DNA]</scope>
    <source>
        <strain evidence="10">SYSU2018</strain>
    </source>
</reference>
<evidence type="ECO:0000256" key="9">
    <source>
        <dbReference type="SAM" id="SignalP"/>
    </source>
</evidence>
<feature type="transmembrane region" description="Helical" evidence="8">
    <location>
        <begin position="617"/>
        <end position="640"/>
    </location>
</feature>
<proteinExistence type="inferred from homology"/>
<keyword evidence="11" id="KW-1185">Reference proteome</keyword>
<evidence type="ECO:0000256" key="6">
    <source>
        <dbReference type="ARBA" id="ARBA00023136"/>
    </source>
</evidence>
<dbReference type="PANTHER" id="PTHR12185:SF14">
    <property type="entry name" value="CHOLESTEROL UPTAKE PROTEIN 1"/>
    <property type="match status" value="1"/>
</dbReference>
<dbReference type="Proteomes" id="UP001516400">
    <property type="component" value="Unassembled WGS sequence"/>
</dbReference>
<evidence type="ECO:0008006" key="12">
    <source>
        <dbReference type="Google" id="ProtNLM"/>
    </source>
</evidence>
<feature type="transmembrane region" description="Helical" evidence="8">
    <location>
        <begin position="729"/>
        <end position="748"/>
    </location>
</feature>
<evidence type="ECO:0000256" key="8">
    <source>
        <dbReference type="SAM" id="Phobius"/>
    </source>
</evidence>
<feature type="signal peptide" evidence="9">
    <location>
        <begin position="1"/>
        <end position="21"/>
    </location>
</feature>
<evidence type="ECO:0000256" key="5">
    <source>
        <dbReference type="ARBA" id="ARBA00022989"/>
    </source>
</evidence>
<evidence type="ECO:0000313" key="10">
    <source>
        <dbReference type="EMBL" id="KAL3274294.1"/>
    </source>
</evidence>
<gene>
    <name evidence="10" type="ORF">HHI36_015699</name>
</gene>
<sequence>MKICLIVFSLVFLEISPIDVGDNFMSVELVDGKLDGSTASMKLNNTVEYVVHYPESNTHNPYRIRVWTKDANPLYPILVVVNQESQVLSWEVPLTLSIGKNAAFYFRNTSRTLCHNAMKKINSLSKQTLIKYQETYNFTQQFLVTLTTQSDETIDVNIEAIEEVNFHVKENVNYSMTVTTSESRYVYYKFDESTEAVLIEMTSPDDVCLAVSVQDSYCPVFDLNEDIKYEGKYQSMTRKAAMTVSKNEFEDGFFLVFVARPSNVECKKELMEEIESGQTNGFDEYPTRVSTVSFKIRRTLNTSDYIEPILIILGITFGFFGFAIILVYFFFKWGSVKEVVKLEDQEEQIHDAAQKRNTVEINSLLEAPTLNVKMVSQYPVKTKKRSFNYLWHVVSVSIFYGIPVVQLVSTYQRMVNKTGDMDLCYYNFYCAHPLFGFSDFNHIFSNIGYILLGILYIFVVLHRHNTVPERPEVGIPVHYGIYYAMGVSLIIEGLLSACYHICPSQSNYQFDTSFMYVMAVLCSIKLYQNRHSDVNATAYATFTVLGVIIFVAMIGILHGYFFIWLAFFLGYIVLCIYLSFKIYFLGYILEGFKRVEGQIHERGINKHALTPNKKVRFILLVLANFINFAILMMGMCLYSVGATDFGTFLLLILMGNAILHTIFYVSMKLIHKEKLCIEATVYGMLSLMVWTASAMYFFDKSTLWMVTPAESRNWNQECMFLNFFDKHDIWHLFSAPALYFTFMLLLCLDDDLVQTPQENIPVF</sequence>
<dbReference type="PANTHER" id="PTHR12185">
    <property type="entry name" value="SID1 TRANSMEMBRANE FAMILY MEMEBER"/>
    <property type="match status" value="1"/>
</dbReference>
<feature type="transmembrane region" description="Helical" evidence="8">
    <location>
        <begin position="508"/>
        <end position="527"/>
    </location>
</feature>
<keyword evidence="5 8" id="KW-1133">Transmembrane helix</keyword>
<keyword evidence="6 8" id="KW-0472">Membrane</keyword>
<dbReference type="Pfam" id="PF13965">
    <property type="entry name" value="SID-1_RNA_chan"/>
    <property type="match status" value="1"/>
</dbReference>
<feature type="transmembrane region" description="Helical" evidence="8">
    <location>
        <begin position="563"/>
        <end position="584"/>
    </location>
</feature>
<organism evidence="10 11">
    <name type="scientific">Cryptolaemus montrouzieri</name>
    <dbReference type="NCBI Taxonomy" id="559131"/>
    <lineage>
        <taxon>Eukaryota</taxon>
        <taxon>Metazoa</taxon>
        <taxon>Ecdysozoa</taxon>
        <taxon>Arthropoda</taxon>
        <taxon>Hexapoda</taxon>
        <taxon>Insecta</taxon>
        <taxon>Pterygota</taxon>
        <taxon>Neoptera</taxon>
        <taxon>Endopterygota</taxon>
        <taxon>Coleoptera</taxon>
        <taxon>Polyphaga</taxon>
        <taxon>Cucujiformia</taxon>
        <taxon>Coccinelloidea</taxon>
        <taxon>Coccinellidae</taxon>
        <taxon>Scymninae</taxon>
        <taxon>Scymnini</taxon>
        <taxon>Cryptolaemus</taxon>
    </lineage>
</organism>
<feature type="transmembrane region" description="Helical" evidence="8">
    <location>
        <begin position="646"/>
        <end position="667"/>
    </location>
</feature>
<feature type="chain" id="PRO_5044792363" description="SID1 transmembrane family member 1-like" evidence="9">
    <location>
        <begin position="22"/>
        <end position="763"/>
    </location>
</feature>
<evidence type="ECO:0000256" key="4">
    <source>
        <dbReference type="ARBA" id="ARBA00022729"/>
    </source>
</evidence>
<dbReference type="EMBL" id="JABFTP020000062">
    <property type="protein sequence ID" value="KAL3274294.1"/>
    <property type="molecule type" value="Genomic_DNA"/>
</dbReference>
<evidence type="ECO:0000256" key="2">
    <source>
        <dbReference type="ARBA" id="ARBA00006618"/>
    </source>
</evidence>
<feature type="transmembrane region" description="Helical" evidence="8">
    <location>
        <begin position="539"/>
        <end position="557"/>
    </location>
</feature>
<feature type="transmembrane region" description="Helical" evidence="8">
    <location>
        <begin position="389"/>
        <end position="408"/>
    </location>
</feature>
<evidence type="ECO:0000313" key="11">
    <source>
        <dbReference type="Proteomes" id="UP001516400"/>
    </source>
</evidence>
<dbReference type="GO" id="GO:0016020">
    <property type="term" value="C:membrane"/>
    <property type="evidence" value="ECO:0007669"/>
    <property type="project" value="UniProtKB-SubCell"/>
</dbReference>
<keyword evidence="7" id="KW-0325">Glycoprotein</keyword>
<evidence type="ECO:0000256" key="7">
    <source>
        <dbReference type="ARBA" id="ARBA00023180"/>
    </source>
</evidence>
<keyword evidence="4 9" id="KW-0732">Signal</keyword>
<evidence type="ECO:0000256" key="3">
    <source>
        <dbReference type="ARBA" id="ARBA00022692"/>
    </source>
</evidence>
<comment type="similarity">
    <text evidence="2">Belongs to the SID1 family.</text>
</comment>